<evidence type="ECO:0000313" key="2">
    <source>
        <dbReference type="EMBL" id="KAJ3780949.1"/>
    </source>
</evidence>
<proteinExistence type="predicted"/>
<dbReference type="EMBL" id="MU793623">
    <property type="protein sequence ID" value="KAJ3780949.1"/>
    <property type="molecule type" value="Genomic_DNA"/>
</dbReference>
<accession>A0AA38NJK1</accession>
<feature type="region of interest" description="Disordered" evidence="1">
    <location>
        <begin position="1"/>
        <end position="59"/>
    </location>
</feature>
<protein>
    <submittedName>
        <fullName evidence="2">Uncharacterized protein</fullName>
    </submittedName>
</protein>
<evidence type="ECO:0000256" key="1">
    <source>
        <dbReference type="SAM" id="MobiDB-lite"/>
    </source>
</evidence>
<organism evidence="2 3">
    <name type="scientific">Lentinula aff. detonsa</name>
    <dbReference type="NCBI Taxonomy" id="2804958"/>
    <lineage>
        <taxon>Eukaryota</taxon>
        <taxon>Fungi</taxon>
        <taxon>Dikarya</taxon>
        <taxon>Basidiomycota</taxon>
        <taxon>Agaricomycotina</taxon>
        <taxon>Agaricomycetes</taxon>
        <taxon>Agaricomycetidae</taxon>
        <taxon>Agaricales</taxon>
        <taxon>Marasmiineae</taxon>
        <taxon>Omphalotaceae</taxon>
        <taxon>Lentinula</taxon>
    </lineage>
</organism>
<sequence length="188" mass="20190">MRWRLPCPSSFGPSNCFSSASSSSCTVGISASGSSMSATRAREPSSSSRTPSHDSFPSDITCSTRASIGTSQESSKSPVAVNIGSSVSSSSSSSSSCFALADEVIFFQCLVTGSGAVSSQVSFSYSIGWVVLSVERALRVDGFVREYWERSYSPTRHSWNDLRMFVSLVKYESQPSARLQSVFTSVFR</sequence>
<keyword evidence="3" id="KW-1185">Reference proteome</keyword>
<dbReference type="Proteomes" id="UP001163798">
    <property type="component" value="Unassembled WGS sequence"/>
</dbReference>
<feature type="compositionally biased region" description="Low complexity" evidence="1">
    <location>
        <begin position="1"/>
        <end position="58"/>
    </location>
</feature>
<comment type="caution">
    <text evidence="2">The sequence shown here is derived from an EMBL/GenBank/DDBJ whole genome shotgun (WGS) entry which is preliminary data.</text>
</comment>
<reference evidence="2" key="1">
    <citation type="submission" date="2022-08" db="EMBL/GenBank/DDBJ databases">
        <authorList>
            <consortium name="DOE Joint Genome Institute"/>
            <person name="Min B."/>
            <person name="Riley R."/>
            <person name="Sierra-Patev S."/>
            <person name="Naranjo-Ortiz M."/>
            <person name="Looney B."/>
            <person name="Konkel Z."/>
            <person name="Slot J.C."/>
            <person name="Sakamoto Y."/>
            <person name="Steenwyk J.L."/>
            <person name="Rokas A."/>
            <person name="Carro J."/>
            <person name="Camarero S."/>
            <person name="Ferreira P."/>
            <person name="Molpeceres G."/>
            <person name="Ruiz-Duenas F.J."/>
            <person name="Serrano A."/>
            <person name="Henrissat B."/>
            <person name="Drula E."/>
            <person name="Hughes K.W."/>
            <person name="Mata J.L."/>
            <person name="Ishikawa N.K."/>
            <person name="Vargas-Isla R."/>
            <person name="Ushijima S."/>
            <person name="Smith C.A."/>
            <person name="Ahrendt S."/>
            <person name="Andreopoulos W."/>
            <person name="He G."/>
            <person name="Labutti K."/>
            <person name="Lipzen A."/>
            <person name="Ng V."/>
            <person name="Sandor L."/>
            <person name="Barry K."/>
            <person name="Martinez A.T."/>
            <person name="Xiao Y."/>
            <person name="Gibbons J.G."/>
            <person name="Terashima K."/>
            <person name="Hibbett D.S."/>
            <person name="Grigoriev I.V."/>
        </authorList>
    </citation>
    <scope>NUCLEOTIDE SEQUENCE</scope>
    <source>
        <strain evidence="2">TFB10291</strain>
    </source>
</reference>
<evidence type="ECO:0000313" key="3">
    <source>
        <dbReference type="Proteomes" id="UP001163798"/>
    </source>
</evidence>
<dbReference type="AlphaFoldDB" id="A0AA38NJK1"/>
<gene>
    <name evidence="2" type="ORF">GGU10DRAFT_368190</name>
</gene>
<dbReference type="PROSITE" id="PS51257">
    <property type="entry name" value="PROKAR_LIPOPROTEIN"/>
    <property type="match status" value="1"/>
</dbReference>
<name>A0AA38NJK1_9AGAR</name>